<dbReference type="RefSeq" id="WP_148744277.1">
    <property type="nucleotide sequence ID" value="NZ_VSTH01000154.1"/>
</dbReference>
<sequence length="187" mass="20188">MTALKSPSPLVPSVTLMKFRERITSSYGAPILDAPAGFGRNALAFAALGCDIIAVDKDVGRLKCVEKSADDIFQSTEPSNACGRIISVCADLTCNRFPFGKSSFSAILCIHYPAQRIIAELTSAVQTGGHIYIETFGGQGQNYLELPKVGEIRGALRGYELHFYKERPVGPPSHNSVVVTALGQKRR</sequence>
<dbReference type="GO" id="GO:0008168">
    <property type="term" value="F:methyltransferase activity"/>
    <property type="evidence" value="ECO:0007669"/>
    <property type="project" value="UniProtKB-KW"/>
</dbReference>
<dbReference type="EMBL" id="VSTH01000154">
    <property type="protein sequence ID" value="TYO61858.1"/>
    <property type="molecule type" value="Genomic_DNA"/>
</dbReference>
<evidence type="ECO:0000313" key="1">
    <source>
        <dbReference type="EMBL" id="TYO61858.1"/>
    </source>
</evidence>
<accession>A0A5S4YCW1</accession>
<protein>
    <submittedName>
        <fullName evidence="1">Class I SAM-dependent methyltransferase</fullName>
    </submittedName>
</protein>
<keyword evidence="1" id="KW-0489">Methyltransferase</keyword>
<dbReference type="Gene3D" id="3.40.50.150">
    <property type="entry name" value="Vaccinia Virus protein VP39"/>
    <property type="match status" value="1"/>
</dbReference>
<dbReference type="InterPro" id="IPR029063">
    <property type="entry name" value="SAM-dependent_MTases_sf"/>
</dbReference>
<dbReference type="AlphaFoldDB" id="A0A5S4YCW1"/>
<dbReference type="SUPFAM" id="SSF53335">
    <property type="entry name" value="S-adenosyl-L-methionine-dependent methyltransferases"/>
    <property type="match status" value="1"/>
</dbReference>
<evidence type="ECO:0000313" key="2">
    <source>
        <dbReference type="Proteomes" id="UP000324797"/>
    </source>
</evidence>
<dbReference type="GO" id="GO:0032259">
    <property type="term" value="P:methylation"/>
    <property type="evidence" value="ECO:0007669"/>
    <property type="project" value="UniProtKB-KW"/>
</dbReference>
<keyword evidence="2" id="KW-1185">Reference proteome</keyword>
<name>A0A5S4YCW1_9BRAD</name>
<keyword evidence="1" id="KW-0808">Transferase</keyword>
<reference evidence="1 2" key="1">
    <citation type="submission" date="2019-08" db="EMBL/GenBank/DDBJ databases">
        <title>Bradyrhizobium hipponensis sp. nov., a rhizobium isolated from a Lupinus angustifolius root nodule in Tunisia.</title>
        <authorList>
            <person name="Off K."/>
            <person name="Rejili M."/>
            <person name="Mars M."/>
            <person name="Brachmann A."/>
            <person name="Marin M."/>
        </authorList>
    </citation>
    <scope>NUCLEOTIDE SEQUENCE [LARGE SCALE GENOMIC DNA]</scope>
    <source>
        <strain evidence="2">aSej3</strain>
    </source>
</reference>
<organism evidence="1 2">
    <name type="scientific">Bradyrhizobium hipponense</name>
    <dbReference type="NCBI Taxonomy" id="2605638"/>
    <lineage>
        <taxon>Bacteria</taxon>
        <taxon>Pseudomonadati</taxon>
        <taxon>Pseudomonadota</taxon>
        <taxon>Alphaproteobacteria</taxon>
        <taxon>Hyphomicrobiales</taxon>
        <taxon>Nitrobacteraceae</taxon>
        <taxon>Bradyrhizobium</taxon>
    </lineage>
</organism>
<comment type="caution">
    <text evidence="1">The sequence shown here is derived from an EMBL/GenBank/DDBJ whole genome shotgun (WGS) entry which is preliminary data.</text>
</comment>
<dbReference type="Proteomes" id="UP000324797">
    <property type="component" value="Unassembled WGS sequence"/>
</dbReference>
<gene>
    <name evidence="1" type="ORF">FXV83_36000</name>
</gene>
<proteinExistence type="predicted"/>